<sequence length="74" mass="8384">MLLTEIVGTNGTLGLSDSGEYLMSRLDVETLYDRGVRTYSEIFAHLLAQNPGFELSIEDDFKTAGWKVKWNKIK</sequence>
<keyword evidence="2" id="KW-1185">Reference proteome</keyword>
<dbReference type="RefSeq" id="YP_009300740.1">
    <property type="nucleotide sequence ID" value="NC_031224.2"/>
</dbReference>
<dbReference type="EMBL" id="KU647628">
    <property type="protein sequence ID" value="AMM44419.1"/>
    <property type="molecule type" value="Genomic_DNA"/>
</dbReference>
<dbReference type="KEGG" id="vg:29127008"/>
<dbReference type="Proteomes" id="UP000201625">
    <property type="component" value="Segment"/>
</dbReference>
<accession>A0A140G6Y4</accession>
<organism evidence="1 2">
    <name type="scientific">Arthrobacter phage Mudcat</name>
    <dbReference type="NCBI Taxonomy" id="1796997"/>
    <lineage>
        <taxon>Viruses</taxon>
        <taxon>Duplodnaviria</taxon>
        <taxon>Heunggongvirae</taxon>
        <taxon>Uroviricota</taxon>
        <taxon>Caudoviricetes</taxon>
        <taxon>Mudcatvirus</taxon>
        <taxon>Mudcatvirus mudcat</taxon>
    </lineage>
</organism>
<dbReference type="GeneID" id="29127008"/>
<name>A0A140G6Y4_9CAUD</name>
<evidence type="ECO:0000313" key="2">
    <source>
        <dbReference type="Proteomes" id="UP000201625"/>
    </source>
</evidence>
<protein>
    <submittedName>
        <fullName evidence="1">Uncharacterized protein</fullName>
    </submittedName>
</protein>
<gene>
    <name evidence="1" type="primary">51</name>
    <name evidence="1" type="ORF">MUDCAT_51</name>
</gene>
<proteinExistence type="predicted"/>
<evidence type="ECO:0000313" key="1">
    <source>
        <dbReference type="EMBL" id="AMM44419.1"/>
    </source>
</evidence>
<reference evidence="1" key="1">
    <citation type="submission" date="2018-02" db="EMBL/GenBank/DDBJ databases">
        <authorList>
            <person name="Staples A.K."/>
            <person name="Oates E.A."/>
            <person name="Brown C.B."/>
            <person name="McDaniel C.M."/>
            <person name="Wathen K.E."/>
            <person name="Thompson A.R."/>
            <person name="Goedde M.A."/>
            <person name="Gaffney B."/>
            <person name="Rinehart C.A."/>
            <person name="King R.A."/>
            <person name="Bowman C.A."/>
            <person name="Russell D.A."/>
            <person name="Pope W.H."/>
            <person name="Jacobs-Sera D."/>
            <person name="Hendrix R.W."/>
            <person name="Hatfull G.F."/>
        </authorList>
    </citation>
    <scope>NUCLEOTIDE SEQUENCE</scope>
</reference>
<dbReference type="OrthoDB" id="38530at10239"/>